<evidence type="ECO:0000313" key="8">
    <source>
        <dbReference type="EMBL" id="RMZ93828.1"/>
    </source>
</evidence>
<gene>
    <name evidence="8" type="ORF">BpHYR1_047910</name>
</gene>
<dbReference type="EMBL" id="REGN01013528">
    <property type="protein sequence ID" value="RMZ93828.1"/>
    <property type="molecule type" value="Genomic_DNA"/>
</dbReference>
<dbReference type="PANTHER" id="PTHR22597">
    <property type="entry name" value="POLYCOMB GROUP PROTEIN"/>
    <property type="match status" value="1"/>
</dbReference>
<dbReference type="GO" id="GO:0008270">
    <property type="term" value="F:zinc ion binding"/>
    <property type="evidence" value="ECO:0007669"/>
    <property type="project" value="UniProtKB-KW"/>
</dbReference>
<dbReference type="GO" id="GO:0005634">
    <property type="term" value="C:nucleus"/>
    <property type="evidence" value="ECO:0007669"/>
    <property type="project" value="UniProtKB-ARBA"/>
</dbReference>
<dbReference type="PANTHER" id="PTHR22597:SF0">
    <property type="entry name" value="POLYCOMB PROTEIN SUZ12"/>
    <property type="match status" value="1"/>
</dbReference>
<dbReference type="OrthoDB" id="166746at2759"/>
<evidence type="ECO:0000256" key="5">
    <source>
        <dbReference type="ARBA" id="ARBA00023015"/>
    </source>
</evidence>
<evidence type="ECO:0000256" key="4">
    <source>
        <dbReference type="ARBA" id="ARBA00022833"/>
    </source>
</evidence>
<reference evidence="8 9" key="1">
    <citation type="journal article" date="2018" name="Sci. Rep.">
        <title>Genomic signatures of local adaptation to the degree of environmental predictability in rotifers.</title>
        <authorList>
            <person name="Franch-Gras L."/>
            <person name="Hahn C."/>
            <person name="Garcia-Roger E.M."/>
            <person name="Carmona M.J."/>
            <person name="Serra M."/>
            <person name="Gomez A."/>
        </authorList>
    </citation>
    <scope>NUCLEOTIDE SEQUENCE [LARGE SCALE GENOMIC DNA]</scope>
    <source>
        <strain evidence="8">HYR1</strain>
    </source>
</reference>
<dbReference type="Proteomes" id="UP000276133">
    <property type="component" value="Unassembled WGS sequence"/>
</dbReference>
<sequence length="250" mass="29018">KATRIKTKIRNNLVQVSSTKSSPNNQQQTQKSCTNFNSVLYQICKPDASMAIQGFSQNYRCPFCYICLDNFVNLINHLKGIHSRFICRDFLTNNQQIDIIPDDLFDGSFSGDLIDYKRNEYLGYCKCRGKPTKRAPGLLFCVFNNFYGKMLRKNGDIDVALSWHSQSLAPNNSPQNRIYYHSLTNLAKKLNSDEDSEVEQDWLEVIKQRNFDKLEDVNQGQKDIMNLWNKHCLKHNLIARSNVFINRTDQ</sequence>
<keyword evidence="5" id="KW-0805">Transcription regulation</keyword>
<dbReference type="PROSITE" id="PS00028">
    <property type="entry name" value="ZINC_FINGER_C2H2_1"/>
    <property type="match status" value="1"/>
</dbReference>
<keyword evidence="4" id="KW-0862">Zinc</keyword>
<dbReference type="AlphaFoldDB" id="A0A3M7P429"/>
<accession>A0A3M7P429</accession>
<comment type="similarity">
    <text evidence="1">Belongs to the VEFS (VRN2-EMF2-FIS2-SU(Z)12) family.</text>
</comment>
<keyword evidence="9" id="KW-1185">Reference proteome</keyword>
<dbReference type="GO" id="GO:0031490">
    <property type="term" value="F:chromatin DNA binding"/>
    <property type="evidence" value="ECO:0007669"/>
    <property type="project" value="TreeGrafter"/>
</dbReference>
<dbReference type="Pfam" id="PF09733">
    <property type="entry name" value="VEFS-Box"/>
    <property type="match status" value="1"/>
</dbReference>
<evidence type="ECO:0000256" key="6">
    <source>
        <dbReference type="ARBA" id="ARBA00023163"/>
    </source>
</evidence>
<evidence type="ECO:0000256" key="1">
    <source>
        <dbReference type="ARBA" id="ARBA00007416"/>
    </source>
</evidence>
<dbReference type="STRING" id="10195.A0A3M7P429"/>
<dbReference type="InterPro" id="IPR019135">
    <property type="entry name" value="Polycomb_protein_VEFS-Box"/>
</dbReference>
<feature type="domain" description="C2H2-type" evidence="7">
    <location>
        <begin position="61"/>
        <end position="82"/>
    </location>
</feature>
<organism evidence="8 9">
    <name type="scientific">Brachionus plicatilis</name>
    <name type="common">Marine rotifer</name>
    <name type="synonym">Brachionus muelleri</name>
    <dbReference type="NCBI Taxonomy" id="10195"/>
    <lineage>
        <taxon>Eukaryota</taxon>
        <taxon>Metazoa</taxon>
        <taxon>Spiralia</taxon>
        <taxon>Gnathifera</taxon>
        <taxon>Rotifera</taxon>
        <taxon>Eurotatoria</taxon>
        <taxon>Monogononta</taxon>
        <taxon>Pseudotrocha</taxon>
        <taxon>Ploima</taxon>
        <taxon>Brachionidae</taxon>
        <taxon>Brachionus</taxon>
    </lineage>
</organism>
<evidence type="ECO:0000256" key="3">
    <source>
        <dbReference type="ARBA" id="ARBA00022771"/>
    </source>
</evidence>
<dbReference type="InterPro" id="IPR013087">
    <property type="entry name" value="Znf_C2H2_type"/>
</dbReference>
<feature type="non-terminal residue" evidence="8">
    <location>
        <position position="1"/>
    </location>
</feature>
<keyword evidence="3" id="KW-0863">Zinc-finger</keyword>
<evidence type="ECO:0000259" key="7">
    <source>
        <dbReference type="PROSITE" id="PS00028"/>
    </source>
</evidence>
<name>A0A3M7P429_BRAPC</name>
<comment type="caution">
    <text evidence="8">The sequence shown here is derived from an EMBL/GenBank/DDBJ whole genome shotgun (WGS) entry which is preliminary data.</text>
</comment>
<keyword evidence="6" id="KW-0804">Transcription</keyword>
<protein>
    <submittedName>
        <fullName evidence="8">Polycomb</fullName>
    </submittedName>
</protein>
<evidence type="ECO:0000313" key="9">
    <source>
        <dbReference type="Proteomes" id="UP000276133"/>
    </source>
</evidence>
<evidence type="ECO:0000256" key="2">
    <source>
        <dbReference type="ARBA" id="ARBA00022723"/>
    </source>
</evidence>
<proteinExistence type="inferred from homology"/>
<keyword evidence="2" id="KW-0479">Metal-binding</keyword>